<gene>
    <name evidence="1" type="ORF">L798_01588</name>
</gene>
<dbReference type="AlphaFoldDB" id="A0A067QTC7"/>
<accession>A0A067QTC7</accession>
<name>A0A067QTC7_ZOONE</name>
<proteinExistence type="predicted"/>
<evidence type="ECO:0000313" key="1">
    <source>
        <dbReference type="EMBL" id="KDR08770.1"/>
    </source>
</evidence>
<evidence type="ECO:0000313" key="2">
    <source>
        <dbReference type="Proteomes" id="UP000027135"/>
    </source>
</evidence>
<reference evidence="1 2" key="1">
    <citation type="journal article" date="2014" name="Nat. Commun.">
        <title>Molecular traces of alternative social organization in a termite genome.</title>
        <authorList>
            <person name="Terrapon N."/>
            <person name="Li C."/>
            <person name="Robertson H.M."/>
            <person name="Ji L."/>
            <person name="Meng X."/>
            <person name="Booth W."/>
            <person name="Chen Z."/>
            <person name="Childers C.P."/>
            <person name="Glastad K.M."/>
            <person name="Gokhale K."/>
            <person name="Gowin J."/>
            <person name="Gronenberg W."/>
            <person name="Hermansen R.A."/>
            <person name="Hu H."/>
            <person name="Hunt B.G."/>
            <person name="Huylmans A.K."/>
            <person name="Khalil S.M."/>
            <person name="Mitchell R.D."/>
            <person name="Munoz-Torres M.C."/>
            <person name="Mustard J.A."/>
            <person name="Pan H."/>
            <person name="Reese J.T."/>
            <person name="Scharf M.E."/>
            <person name="Sun F."/>
            <person name="Vogel H."/>
            <person name="Xiao J."/>
            <person name="Yang W."/>
            <person name="Yang Z."/>
            <person name="Yang Z."/>
            <person name="Zhou J."/>
            <person name="Zhu J."/>
            <person name="Brent C.S."/>
            <person name="Elsik C.G."/>
            <person name="Goodisman M.A."/>
            <person name="Liberles D.A."/>
            <person name="Roe R.M."/>
            <person name="Vargo E.L."/>
            <person name="Vilcinskas A."/>
            <person name="Wang J."/>
            <person name="Bornberg-Bauer E."/>
            <person name="Korb J."/>
            <person name="Zhang G."/>
            <person name="Liebig J."/>
        </authorList>
    </citation>
    <scope>NUCLEOTIDE SEQUENCE [LARGE SCALE GENOMIC DNA]</scope>
    <source>
        <tissue evidence="1">Whole organism</tissue>
    </source>
</reference>
<dbReference type="Proteomes" id="UP000027135">
    <property type="component" value="Unassembled WGS sequence"/>
</dbReference>
<keyword evidence="2" id="KW-1185">Reference proteome</keyword>
<dbReference type="EMBL" id="KK853299">
    <property type="protein sequence ID" value="KDR08770.1"/>
    <property type="molecule type" value="Genomic_DNA"/>
</dbReference>
<protein>
    <submittedName>
        <fullName evidence="1">Uncharacterized protein</fullName>
    </submittedName>
</protein>
<organism evidence="1 2">
    <name type="scientific">Zootermopsis nevadensis</name>
    <name type="common">Dampwood termite</name>
    <dbReference type="NCBI Taxonomy" id="136037"/>
    <lineage>
        <taxon>Eukaryota</taxon>
        <taxon>Metazoa</taxon>
        <taxon>Ecdysozoa</taxon>
        <taxon>Arthropoda</taxon>
        <taxon>Hexapoda</taxon>
        <taxon>Insecta</taxon>
        <taxon>Pterygota</taxon>
        <taxon>Neoptera</taxon>
        <taxon>Polyneoptera</taxon>
        <taxon>Dictyoptera</taxon>
        <taxon>Blattodea</taxon>
        <taxon>Blattoidea</taxon>
        <taxon>Termitoidae</taxon>
        <taxon>Termopsidae</taxon>
        <taxon>Zootermopsis</taxon>
    </lineage>
</organism>
<dbReference type="InParanoid" id="A0A067QTC7"/>
<sequence length="144" mass="16024">MDIIKMENDDDVSEKDCIAMVTDEVNVQSALSIKEDETEIMNIKLEDFADTHEEEDPLGELPLIKSEHEASINFQKVVPDAYSETCLESSYDDNQVTNIKAEDVGGVKEEEDPLLITSPVIKAEHEVSCVSIVYSHCISICLST</sequence>